<reference evidence="1" key="1">
    <citation type="submission" date="2022-04" db="EMBL/GenBank/DDBJ databases">
        <title>Genome of the entomopathogenic fungus Entomophthora muscae.</title>
        <authorList>
            <person name="Elya C."/>
            <person name="Lovett B.R."/>
            <person name="Lee E."/>
            <person name="Macias A.M."/>
            <person name="Hajek A.E."/>
            <person name="De Bivort B.L."/>
            <person name="Kasson M.T."/>
            <person name="De Fine Licht H.H."/>
            <person name="Stajich J.E."/>
        </authorList>
    </citation>
    <scope>NUCLEOTIDE SEQUENCE</scope>
    <source>
        <strain evidence="1">Berkeley</strain>
    </source>
</reference>
<keyword evidence="2" id="KW-1185">Reference proteome</keyword>
<proteinExistence type="predicted"/>
<dbReference type="EMBL" id="QTSX02006453">
    <property type="protein sequence ID" value="KAJ9054316.1"/>
    <property type="molecule type" value="Genomic_DNA"/>
</dbReference>
<protein>
    <submittedName>
        <fullName evidence="1">Uncharacterized protein</fullName>
    </submittedName>
</protein>
<sequence length="166" mass="19086">MHQDMRNKNEGTKCLLETDKNLPILHQLFYHLNSSQETQLVTYRSEKPMTKDWATNPHQARDTIVPNVYRKGNPQEDTVPQKTLAKGILYWDLTTHPIENRKGPLKEDSHVLLPLGITVVGHSKNKVASHHHWYQMSSTPPCVQLQHFMEGSPKTLLKVVRGFTTD</sequence>
<organism evidence="1 2">
    <name type="scientific">Entomophthora muscae</name>
    <dbReference type="NCBI Taxonomy" id="34485"/>
    <lineage>
        <taxon>Eukaryota</taxon>
        <taxon>Fungi</taxon>
        <taxon>Fungi incertae sedis</taxon>
        <taxon>Zoopagomycota</taxon>
        <taxon>Entomophthoromycotina</taxon>
        <taxon>Entomophthoromycetes</taxon>
        <taxon>Entomophthorales</taxon>
        <taxon>Entomophthoraceae</taxon>
        <taxon>Entomophthora</taxon>
    </lineage>
</organism>
<gene>
    <name evidence="1" type="ORF">DSO57_1015908</name>
</gene>
<name>A0ACC2RW33_9FUNG</name>
<evidence type="ECO:0000313" key="1">
    <source>
        <dbReference type="EMBL" id="KAJ9054316.1"/>
    </source>
</evidence>
<comment type="caution">
    <text evidence="1">The sequence shown here is derived from an EMBL/GenBank/DDBJ whole genome shotgun (WGS) entry which is preliminary data.</text>
</comment>
<evidence type="ECO:0000313" key="2">
    <source>
        <dbReference type="Proteomes" id="UP001165960"/>
    </source>
</evidence>
<dbReference type="Proteomes" id="UP001165960">
    <property type="component" value="Unassembled WGS sequence"/>
</dbReference>
<accession>A0ACC2RW33</accession>